<dbReference type="Gene3D" id="3.80.10.10">
    <property type="entry name" value="Ribonuclease Inhibitor"/>
    <property type="match status" value="1"/>
</dbReference>
<keyword evidence="8" id="KW-1185">Reference proteome</keyword>
<comment type="similarity">
    <text evidence="4">Belongs to the SHOC2 family.</text>
</comment>
<dbReference type="GO" id="GO:0005930">
    <property type="term" value="C:axoneme"/>
    <property type="evidence" value="ECO:0007669"/>
    <property type="project" value="UniProtKB-SubCell"/>
</dbReference>
<keyword evidence="2" id="KW-0433">Leucine-rich repeat</keyword>
<dbReference type="SMART" id="SM00369">
    <property type="entry name" value="LRR_TYP"/>
    <property type="match status" value="3"/>
</dbReference>
<accession>A0AAD5H5T0</accession>
<dbReference type="SUPFAM" id="SSF81383">
    <property type="entry name" value="F-box domain"/>
    <property type="match status" value="1"/>
</dbReference>
<dbReference type="PROSITE" id="PS50181">
    <property type="entry name" value="FBOX"/>
    <property type="match status" value="1"/>
</dbReference>
<dbReference type="Proteomes" id="UP001205105">
    <property type="component" value="Unassembled WGS sequence"/>
</dbReference>
<proteinExistence type="inferred from homology"/>
<gene>
    <name evidence="7" type="ORF">COHA_005843</name>
</gene>
<dbReference type="PANTHER" id="PTHR48051:SF54">
    <property type="entry name" value="LEUCINE-RICH REPEAT-CONTAINING PROTEIN"/>
    <property type="match status" value="1"/>
</dbReference>
<feature type="region of interest" description="Disordered" evidence="5">
    <location>
        <begin position="366"/>
        <end position="447"/>
    </location>
</feature>
<evidence type="ECO:0000313" key="7">
    <source>
        <dbReference type="EMBL" id="KAI7840412.1"/>
    </source>
</evidence>
<name>A0AAD5H5T0_9CHLO</name>
<dbReference type="InterPro" id="IPR001810">
    <property type="entry name" value="F-box_dom"/>
</dbReference>
<dbReference type="PROSITE" id="PS51450">
    <property type="entry name" value="LRR"/>
    <property type="match status" value="1"/>
</dbReference>
<organism evidence="7 8">
    <name type="scientific">Chlorella ohadii</name>
    <dbReference type="NCBI Taxonomy" id="2649997"/>
    <lineage>
        <taxon>Eukaryota</taxon>
        <taxon>Viridiplantae</taxon>
        <taxon>Chlorophyta</taxon>
        <taxon>core chlorophytes</taxon>
        <taxon>Trebouxiophyceae</taxon>
        <taxon>Chlorellales</taxon>
        <taxon>Chlorellaceae</taxon>
        <taxon>Chlorella clade</taxon>
        <taxon>Chlorella</taxon>
    </lineage>
</organism>
<dbReference type="AlphaFoldDB" id="A0AAD5H5T0"/>
<keyword evidence="3" id="KW-0677">Repeat</keyword>
<feature type="compositionally biased region" description="Acidic residues" evidence="5">
    <location>
        <begin position="422"/>
        <end position="447"/>
    </location>
</feature>
<dbReference type="InterPro" id="IPR003591">
    <property type="entry name" value="Leu-rich_rpt_typical-subtyp"/>
</dbReference>
<evidence type="ECO:0000256" key="5">
    <source>
        <dbReference type="SAM" id="MobiDB-lite"/>
    </source>
</evidence>
<dbReference type="InterPro" id="IPR050216">
    <property type="entry name" value="LRR_domain-containing"/>
</dbReference>
<dbReference type="Pfam" id="PF00646">
    <property type="entry name" value="F-box"/>
    <property type="match status" value="1"/>
</dbReference>
<dbReference type="Gene3D" id="1.20.1280.50">
    <property type="match status" value="1"/>
</dbReference>
<dbReference type="InterPro" id="IPR036047">
    <property type="entry name" value="F-box-like_dom_sf"/>
</dbReference>
<comment type="subcellular location">
    <subcellularLocation>
        <location evidence="1">Cytoplasm</location>
        <location evidence="1">Cytoskeleton</location>
        <location evidence="1">Cilium axoneme</location>
    </subcellularLocation>
</comment>
<evidence type="ECO:0000256" key="2">
    <source>
        <dbReference type="ARBA" id="ARBA00022614"/>
    </source>
</evidence>
<sequence>MSSKRAPPLPQLVLDDLSDELLLRILCCLPAAQRPSLPLVCRRWRAVCEGASLLWEELHVNFCRMFNSSYLYKWLLPRRQCVRALTVVTEQEDNWLALHLVLGLVAAGLERLVVRAGREGLGMASMDWLGVLTRLRSLHMDFDRDFLIAEATFPPGLEELVLRPVGGWAMLKTVPPGLASATALTSLQRLAVTSSHLACLPGGMTALTRLSSLDMSDSAGSPCLVDPEGLAPLTALKGLALLNLSKCGLEGLPAEVATLPALHTLLLSGNQLRDLPQEGSYLAYLESVDLSLNKLDALPPALLGCSRLEAVDLSGAVERLESQYLRQLLTANPHIRLLSIGTAALPTSQLAKLQAAFPLVRVAEVDPSASRPHAGVEGAAAGSSEDEEWEGEEQEWDEEEEDEEWEGEEESGSADGGSGMEDGGEEDAELDDPGSSAEELDEDEEDE</sequence>
<evidence type="ECO:0000313" key="8">
    <source>
        <dbReference type="Proteomes" id="UP001205105"/>
    </source>
</evidence>
<dbReference type="InterPro" id="IPR001611">
    <property type="entry name" value="Leu-rich_rpt"/>
</dbReference>
<protein>
    <recommendedName>
        <fullName evidence="6">F-box domain-containing protein</fullName>
    </recommendedName>
</protein>
<dbReference type="SUPFAM" id="SSF52058">
    <property type="entry name" value="L domain-like"/>
    <property type="match status" value="1"/>
</dbReference>
<dbReference type="SMART" id="SM00256">
    <property type="entry name" value="FBOX"/>
    <property type="match status" value="1"/>
</dbReference>
<feature type="compositionally biased region" description="Acidic residues" evidence="5">
    <location>
        <begin position="384"/>
        <end position="412"/>
    </location>
</feature>
<feature type="domain" description="F-box" evidence="6">
    <location>
        <begin position="11"/>
        <end position="58"/>
    </location>
</feature>
<reference evidence="7" key="1">
    <citation type="submission" date="2020-11" db="EMBL/GenBank/DDBJ databases">
        <title>Chlorella ohadii genome sequencing and assembly.</title>
        <authorList>
            <person name="Murik O."/>
            <person name="Treves H."/>
            <person name="Kedem I."/>
            <person name="Shotland Y."/>
            <person name="Kaplan A."/>
        </authorList>
    </citation>
    <scope>NUCLEOTIDE SEQUENCE</scope>
    <source>
        <strain evidence="7">1</strain>
    </source>
</reference>
<evidence type="ECO:0000256" key="3">
    <source>
        <dbReference type="ARBA" id="ARBA00022737"/>
    </source>
</evidence>
<evidence type="ECO:0000259" key="6">
    <source>
        <dbReference type="PROSITE" id="PS50181"/>
    </source>
</evidence>
<evidence type="ECO:0000256" key="1">
    <source>
        <dbReference type="ARBA" id="ARBA00004430"/>
    </source>
</evidence>
<evidence type="ECO:0000256" key="4">
    <source>
        <dbReference type="ARBA" id="ARBA00023786"/>
    </source>
</evidence>
<dbReference type="EMBL" id="JADXDR010000080">
    <property type="protein sequence ID" value="KAI7840412.1"/>
    <property type="molecule type" value="Genomic_DNA"/>
</dbReference>
<dbReference type="PANTHER" id="PTHR48051">
    <property type="match status" value="1"/>
</dbReference>
<comment type="caution">
    <text evidence="7">The sequence shown here is derived from an EMBL/GenBank/DDBJ whole genome shotgun (WGS) entry which is preliminary data.</text>
</comment>
<dbReference type="InterPro" id="IPR032675">
    <property type="entry name" value="LRR_dom_sf"/>
</dbReference>